<reference evidence="1 2" key="1">
    <citation type="submission" date="2019-03" db="EMBL/GenBank/DDBJ databases">
        <title>Genomic analyses of the natural microbiome of Caenorhabditis elegans.</title>
        <authorList>
            <person name="Samuel B."/>
        </authorList>
    </citation>
    <scope>NUCLEOTIDE SEQUENCE [LARGE SCALE GENOMIC DNA]</scope>
    <source>
        <strain evidence="1 2">JUb89</strain>
    </source>
</reference>
<organism evidence="1 2">
    <name type="scientific">Acinetobacter calcoaceticus</name>
    <dbReference type="NCBI Taxonomy" id="471"/>
    <lineage>
        <taxon>Bacteria</taxon>
        <taxon>Pseudomonadati</taxon>
        <taxon>Pseudomonadota</taxon>
        <taxon>Gammaproteobacteria</taxon>
        <taxon>Moraxellales</taxon>
        <taxon>Moraxellaceae</taxon>
        <taxon>Acinetobacter</taxon>
        <taxon>Acinetobacter calcoaceticus/baumannii complex</taxon>
    </lineage>
</organism>
<dbReference type="Proteomes" id="UP000294963">
    <property type="component" value="Unassembled WGS sequence"/>
</dbReference>
<gene>
    <name evidence="1" type="ORF">EC844_13013</name>
</gene>
<protein>
    <recommendedName>
        <fullName evidence="3">Lipoprotein</fullName>
    </recommendedName>
</protein>
<comment type="caution">
    <text evidence="1">The sequence shown here is derived from an EMBL/GenBank/DDBJ whole genome shotgun (WGS) entry which is preliminary data.</text>
</comment>
<evidence type="ECO:0000313" key="2">
    <source>
        <dbReference type="Proteomes" id="UP000294963"/>
    </source>
</evidence>
<name>A0A4R1XMU1_ACICA</name>
<dbReference type="OrthoDB" id="6713561at2"/>
<evidence type="ECO:0000313" key="1">
    <source>
        <dbReference type="EMBL" id="TCM60893.1"/>
    </source>
</evidence>
<dbReference type="PROSITE" id="PS51257">
    <property type="entry name" value="PROKAR_LIPOPROTEIN"/>
    <property type="match status" value="1"/>
</dbReference>
<dbReference type="EMBL" id="SLVJ01000030">
    <property type="protein sequence ID" value="TCM60893.1"/>
    <property type="molecule type" value="Genomic_DNA"/>
</dbReference>
<evidence type="ECO:0008006" key="3">
    <source>
        <dbReference type="Google" id="ProtNLM"/>
    </source>
</evidence>
<keyword evidence="2" id="KW-1185">Reference proteome</keyword>
<dbReference type="AlphaFoldDB" id="A0A4R1XMU1"/>
<sequence length="127" mass="14346">MKLLIILCMAITTISCTTKYVYLTPSIKGQVFDSRTGDAIVNQGIIFTAGPQNSATDLSGKFYLEAFKGKKLTAFEQRRFKQTIKFNFNGYEFKCIDYSNHLADPLNANQDNKIEVDIGKVYLDPKE</sequence>
<accession>A0A4R1XMU1</accession>
<proteinExistence type="predicted"/>